<reference evidence="1 2" key="1">
    <citation type="submission" date="2016-10" db="EMBL/GenBank/DDBJ databases">
        <authorList>
            <person name="de Groot N.N."/>
        </authorList>
    </citation>
    <scope>NUCLEOTIDE SEQUENCE [LARGE SCALE GENOMIC DNA]</scope>
    <source>
        <strain evidence="1 2">DSM 100674</strain>
    </source>
</reference>
<dbReference type="STRING" id="1287727.SAMN05443999_11256"/>
<dbReference type="Pfam" id="PF20083">
    <property type="entry name" value="DUF6477"/>
    <property type="match status" value="1"/>
</dbReference>
<organism evidence="1 2">
    <name type="scientific">Roseovarius azorensis</name>
    <dbReference type="NCBI Taxonomy" id="1287727"/>
    <lineage>
        <taxon>Bacteria</taxon>
        <taxon>Pseudomonadati</taxon>
        <taxon>Pseudomonadota</taxon>
        <taxon>Alphaproteobacteria</taxon>
        <taxon>Rhodobacterales</taxon>
        <taxon>Roseobacteraceae</taxon>
        <taxon>Roseovarius</taxon>
    </lineage>
</organism>
<dbReference type="RefSeq" id="WP_093038843.1">
    <property type="nucleotide sequence ID" value="NZ_FOAG01000012.1"/>
</dbReference>
<dbReference type="AlphaFoldDB" id="A0A1H7VDR5"/>
<name>A0A1H7VDR5_9RHOB</name>
<protein>
    <submittedName>
        <fullName evidence="1">Uncharacterized protein</fullName>
    </submittedName>
</protein>
<dbReference type="EMBL" id="FOAG01000012">
    <property type="protein sequence ID" value="SEM07421.1"/>
    <property type="molecule type" value="Genomic_DNA"/>
</dbReference>
<dbReference type="OrthoDB" id="7875218at2"/>
<proteinExistence type="predicted"/>
<gene>
    <name evidence="1" type="ORF">SAMN05443999_11256</name>
</gene>
<evidence type="ECO:0000313" key="1">
    <source>
        <dbReference type="EMBL" id="SEM07421.1"/>
    </source>
</evidence>
<dbReference type="InterPro" id="IPR045516">
    <property type="entry name" value="DUF6477"/>
</dbReference>
<sequence length="99" mass="11056">MQDILSTMNALRRPPLLIRAARIGVSDYRRDAHLRRHLGDGPLPCCVTALARLIEIEMQLERARQEGAAEYSAARHVDILIAMLGEARLIRAALEMPVS</sequence>
<dbReference type="Proteomes" id="UP000199582">
    <property type="component" value="Unassembled WGS sequence"/>
</dbReference>
<evidence type="ECO:0000313" key="2">
    <source>
        <dbReference type="Proteomes" id="UP000199582"/>
    </source>
</evidence>
<keyword evidence="2" id="KW-1185">Reference proteome</keyword>
<accession>A0A1H7VDR5</accession>